<evidence type="ECO:0008006" key="6">
    <source>
        <dbReference type="Google" id="ProtNLM"/>
    </source>
</evidence>
<evidence type="ECO:0000313" key="5">
    <source>
        <dbReference type="Proteomes" id="UP000182800"/>
    </source>
</evidence>
<dbReference type="SUPFAM" id="SSF57997">
    <property type="entry name" value="Tropomyosin"/>
    <property type="match status" value="1"/>
</dbReference>
<dbReference type="Pfam" id="PF13747">
    <property type="entry name" value="DUF4164"/>
    <property type="match status" value="1"/>
</dbReference>
<reference evidence="2 4" key="1">
    <citation type="submission" date="2015-09" db="EMBL/GenBank/DDBJ databases">
        <title>Identification and resolution of microdiversity through metagenomic sequencing of parallel consortia.</title>
        <authorList>
            <person name="Nelson W.C."/>
            <person name="Romine M.F."/>
            <person name="Lindemann S.R."/>
        </authorList>
    </citation>
    <scope>NUCLEOTIDE SEQUENCE [LARGE SCALE GENOMIC DNA]</scope>
    <source>
        <strain evidence="2">HL-109</strain>
    </source>
</reference>
<dbReference type="RefSeq" id="WP_074443500.1">
    <property type="nucleotide sequence ID" value="NZ_FMBM01000001.1"/>
</dbReference>
<gene>
    <name evidence="3" type="ORF">GA0071312_0529</name>
    <name evidence="2" type="ORF">HLUCCO17_03265</name>
</gene>
<dbReference type="Proteomes" id="UP000182800">
    <property type="component" value="Unassembled WGS sequence"/>
</dbReference>
<proteinExistence type="predicted"/>
<dbReference type="Proteomes" id="UP000050497">
    <property type="component" value="Unassembled WGS sequence"/>
</dbReference>
<dbReference type="InterPro" id="IPR025310">
    <property type="entry name" value="DUF4164"/>
</dbReference>
<dbReference type="STRING" id="1653334.GA0071312_0529"/>
<evidence type="ECO:0000313" key="4">
    <source>
        <dbReference type="Proteomes" id="UP000050497"/>
    </source>
</evidence>
<feature type="coiled-coil region" evidence="1">
    <location>
        <begin position="33"/>
        <end position="60"/>
    </location>
</feature>
<keyword evidence="1" id="KW-0175">Coiled coil</keyword>
<sequence>MDVSLEGAIGKLENALGMLEAAVNRRIAVDHARADLETELQIMQDDRARLAVELDSASNRLGSVEAATQDVSRRVARAIATIEEVLANQEPEAGDTEHH</sequence>
<protein>
    <recommendedName>
        <fullName evidence="6">DUF4164 family protein</fullName>
    </recommendedName>
</protein>
<dbReference type="OrthoDB" id="8001694at2"/>
<reference evidence="3 5" key="2">
    <citation type="submission" date="2016-08" db="EMBL/GenBank/DDBJ databases">
        <authorList>
            <person name="Varghese N."/>
            <person name="Submissions Spin"/>
        </authorList>
    </citation>
    <scope>NUCLEOTIDE SEQUENCE [LARGE SCALE GENOMIC DNA]</scope>
    <source>
        <strain evidence="3 5">HL-109</strain>
    </source>
</reference>
<accession>A0A0P8AAM6</accession>
<evidence type="ECO:0000313" key="3">
    <source>
        <dbReference type="EMBL" id="SCC78851.1"/>
    </source>
</evidence>
<comment type="caution">
    <text evidence="2">The sequence shown here is derived from an EMBL/GenBank/DDBJ whole genome shotgun (WGS) entry which is preliminary data.</text>
</comment>
<dbReference type="EMBL" id="FMBM01000001">
    <property type="protein sequence ID" value="SCC78851.1"/>
    <property type="molecule type" value="Genomic_DNA"/>
</dbReference>
<keyword evidence="5" id="KW-1185">Reference proteome</keyword>
<organism evidence="2 4">
    <name type="scientific">Saliniramus fredricksonii</name>
    <dbReference type="NCBI Taxonomy" id="1653334"/>
    <lineage>
        <taxon>Bacteria</taxon>
        <taxon>Pseudomonadati</taxon>
        <taxon>Pseudomonadota</taxon>
        <taxon>Alphaproteobacteria</taxon>
        <taxon>Hyphomicrobiales</taxon>
        <taxon>Salinarimonadaceae</taxon>
        <taxon>Saliniramus</taxon>
    </lineage>
</organism>
<evidence type="ECO:0000313" key="2">
    <source>
        <dbReference type="EMBL" id="KPQ12197.1"/>
    </source>
</evidence>
<dbReference type="EMBL" id="LJSX01000003">
    <property type="protein sequence ID" value="KPQ12197.1"/>
    <property type="molecule type" value="Genomic_DNA"/>
</dbReference>
<evidence type="ECO:0000256" key="1">
    <source>
        <dbReference type="SAM" id="Coils"/>
    </source>
</evidence>
<dbReference type="AlphaFoldDB" id="A0A0P8AAM6"/>
<name>A0A0P8AAM6_9HYPH</name>